<evidence type="ECO:0000313" key="4">
    <source>
        <dbReference type="Proteomes" id="UP000790787"/>
    </source>
</evidence>
<feature type="compositionally biased region" description="Basic residues" evidence="2">
    <location>
        <begin position="28"/>
        <end position="59"/>
    </location>
</feature>
<feature type="compositionally biased region" description="Basic residues" evidence="2">
    <location>
        <begin position="222"/>
        <end position="239"/>
    </location>
</feature>
<organism evidence="4 5">
    <name type="scientific">Nicotiana tabacum</name>
    <name type="common">Common tobacco</name>
    <dbReference type="NCBI Taxonomy" id="4097"/>
    <lineage>
        <taxon>Eukaryota</taxon>
        <taxon>Viridiplantae</taxon>
        <taxon>Streptophyta</taxon>
        <taxon>Embryophyta</taxon>
        <taxon>Tracheophyta</taxon>
        <taxon>Spermatophyta</taxon>
        <taxon>Magnoliopsida</taxon>
        <taxon>eudicotyledons</taxon>
        <taxon>Gunneridae</taxon>
        <taxon>Pentapetalae</taxon>
        <taxon>asterids</taxon>
        <taxon>lamiids</taxon>
        <taxon>Solanales</taxon>
        <taxon>Solanaceae</taxon>
        <taxon>Nicotianoideae</taxon>
        <taxon>Nicotianeae</taxon>
        <taxon>Nicotiana</taxon>
    </lineage>
</organism>
<feature type="compositionally biased region" description="Acidic residues" evidence="2">
    <location>
        <begin position="244"/>
        <end position="258"/>
    </location>
</feature>
<feature type="region of interest" description="Disordered" evidence="2">
    <location>
        <begin position="150"/>
        <end position="351"/>
    </location>
</feature>
<feature type="compositionally biased region" description="Basic and acidic residues" evidence="2">
    <location>
        <begin position="324"/>
        <end position="351"/>
    </location>
</feature>
<name>A0A1S3Z8S5_TOBAC</name>
<feature type="region of interest" description="Disordered" evidence="2">
    <location>
        <begin position="375"/>
        <end position="395"/>
    </location>
</feature>
<proteinExistence type="inferred from homology"/>
<dbReference type="GeneID" id="107784225"/>
<feature type="compositionally biased region" description="Low complexity" evidence="2">
    <location>
        <begin position="68"/>
        <end position="80"/>
    </location>
</feature>
<dbReference type="STRING" id="4097.A0A1S3Z8S5"/>
<dbReference type="InterPro" id="IPR040466">
    <property type="entry name" value="NKAP"/>
</dbReference>
<feature type="region of interest" description="Disordered" evidence="2">
    <location>
        <begin position="1"/>
        <end position="131"/>
    </location>
</feature>
<dbReference type="Pfam" id="PF06047">
    <property type="entry name" value="Nkap_C"/>
    <property type="match status" value="1"/>
</dbReference>
<feature type="domain" description="NF-kappa-B-activating protein C-terminal" evidence="3">
    <location>
        <begin position="395"/>
        <end position="493"/>
    </location>
</feature>
<dbReference type="KEGG" id="nta:107784225"/>
<dbReference type="GO" id="GO:0003682">
    <property type="term" value="F:chromatin binding"/>
    <property type="evidence" value="ECO:0007669"/>
    <property type="project" value="InterPro"/>
</dbReference>
<reference evidence="4" key="1">
    <citation type="journal article" date="2014" name="Nat. Commun.">
        <title>The tobacco genome sequence and its comparison with those of tomato and potato.</title>
        <authorList>
            <person name="Sierro N."/>
            <person name="Battey J.N."/>
            <person name="Ouadi S."/>
            <person name="Bakaher N."/>
            <person name="Bovet L."/>
            <person name="Willig A."/>
            <person name="Goepfert S."/>
            <person name="Peitsch M.C."/>
            <person name="Ivanov N.V."/>
        </authorList>
    </citation>
    <scope>NUCLEOTIDE SEQUENCE [LARGE SCALE GENOMIC DNA]</scope>
</reference>
<dbReference type="PANTHER" id="PTHR13087">
    <property type="entry name" value="NF-KAPPA B ACTIVATING PROTEIN"/>
    <property type="match status" value="1"/>
</dbReference>
<evidence type="ECO:0000313" key="5">
    <source>
        <dbReference type="RefSeq" id="XP_016460796.1"/>
    </source>
</evidence>
<dbReference type="RefSeq" id="XP_016460796.1">
    <property type="nucleotide sequence ID" value="XM_016605310.1"/>
</dbReference>
<feature type="compositionally biased region" description="Basic residues" evidence="2">
    <location>
        <begin position="314"/>
        <end position="323"/>
    </location>
</feature>
<dbReference type="OMA" id="NPRHTNG"/>
<sequence length="517" mass="59860">MGRLASAVEISDERHRSYGNGDDGRYSPQRHRYRSRSRSPIRNRNRSRSRSLRGSRCRSRSPAYSPYRGQQPNGRNGRRSYSPDRSYRRPSSTNEPPRRFGRGKKPYLDRDYRNGKIADSDSDEELKAKGLNFEEYRRLKRQKLRKQLKNCIWNCTPSPPRNENEPEYDEPDEIVEKSVDEKVKKTDESKKDLKFSKSESEASDSDSEASDSESSEDLESRKSRKRKKLRSRRRSRRSRRESESQSESEEESSDDSEEEERRIRRKKSWRKQSSRRRDKRGKKKRSKRKSYSDESESKSQSQESDSDDSDASKKQKRDLKSKKKKDDGDSDIPEKSLELDGDARINEKADETTIDEVDSELLEFKELIEARKKSNLDNEPQVGPMPLPRAEGHISYGGALRPGEGDAIAQYVQQGKRIPRRGEVGLSADEISKFEGLGYVMSGSRHQRMNAIRIRKENQVYSAEDKRALAMFNYEEKAKREQKVMADLQRLVQRHIGQDTGPSHDPFGGKSEEGADA</sequence>
<dbReference type="OrthoDB" id="273141at2759"/>
<feature type="region of interest" description="Disordered" evidence="2">
    <location>
        <begin position="492"/>
        <end position="517"/>
    </location>
</feature>
<dbReference type="Proteomes" id="UP000790787">
    <property type="component" value="Chromosome 9"/>
</dbReference>
<dbReference type="GO" id="GO:0010468">
    <property type="term" value="P:regulation of gene expression"/>
    <property type="evidence" value="ECO:0000318"/>
    <property type="project" value="GO_Central"/>
</dbReference>
<keyword evidence="4" id="KW-1185">Reference proteome</keyword>
<gene>
    <name evidence="5" type="primary">LOC107784225</name>
</gene>
<feature type="compositionally biased region" description="Basic residues" evidence="2">
    <location>
        <begin position="263"/>
        <end position="289"/>
    </location>
</feature>
<feature type="compositionally biased region" description="Acidic residues" evidence="2">
    <location>
        <begin position="201"/>
        <end position="217"/>
    </location>
</feature>
<evidence type="ECO:0000259" key="3">
    <source>
        <dbReference type="Pfam" id="PF06047"/>
    </source>
</evidence>
<dbReference type="AlphaFoldDB" id="A0A1S3Z8S5"/>
<dbReference type="InterPro" id="IPR009269">
    <property type="entry name" value="NKAP_C"/>
</dbReference>
<feature type="compositionally biased region" description="Basic and acidic residues" evidence="2">
    <location>
        <begin position="106"/>
        <end position="131"/>
    </location>
</feature>
<accession>A0A1S3Z8S5</accession>
<reference evidence="5" key="2">
    <citation type="submission" date="2025-08" db="UniProtKB">
        <authorList>
            <consortium name="RefSeq"/>
        </authorList>
    </citation>
    <scope>IDENTIFICATION</scope>
    <source>
        <tissue evidence="5">Leaf</tissue>
    </source>
</reference>
<dbReference type="PANTHER" id="PTHR13087:SF0">
    <property type="entry name" value="NFKB ACTIVATING PROTEIN LIKE"/>
    <property type="match status" value="1"/>
</dbReference>
<protein>
    <submittedName>
        <fullName evidence="5">NKAP-like protein</fullName>
    </submittedName>
    <submittedName>
        <fullName evidence="5">Uncharacterized protein LOC107784225</fullName>
    </submittedName>
</protein>
<evidence type="ECO:0000256" key="1">
    <source>
        <dbReference type="ARBA" id="ARBA00009313"/>
    </source>
</evidence>
<evidence type="ECO:0000256" key="2">
    <source>
        <dbReference type="SAM" id="MobiDB-lite"/>
    </source>
</evidence>
<comment type="similarity">
    <text evidence="1">Belongs to the NKAP family.</text>
</comment>
<dbReference type="PaxDb" id="4097-A0A1S3Z8S5"/>
<dbReference type="GO" id="GO:0005634">
    <property type="term" value="C:nucleus"/>
    <property type="evidence" value="ECO:0000318"/>
    <property type="project" value="GO_Central"/>
</dbReference>
<dbReference type="RefSeq" id="XP_016460796.1">
    <property type="nucleotide sequence ID" value="XM_016605310.2"/>
</dbReference>
<feature type="compositionally biased region" description="Basic and acidic residues" evidence="2">
    <location>
        <begin position="174"/>
        <end position="200"/>
    </location>
</feature>